<sequence length="843" mass="96110">MKSFYGLIPRYLMKNKKRNLFLGLSIMFSVLIMTSFNICFNEAMEDTVTRNENKSLIKYDLRAVIKEQDRNSLDEIGNSELIESETEVLYFGKTNFMDLKENIRYELKVEGYDDNVEEFFNIKLLEGRYPKDNKEIVFEKWVLPYFGENLSVGDTVKLKLYIGDENKEPVYFDEEYKLVGIVENNTEFKLNEFGAEAFVSKDFAEENNIQNQSTIIKYYKVKNGEDILTTYNKLIAHISESIKNSGYNSEKNSIMQKVKQLNTTKYIGSVIMTLVSSILIYNMFSATVALRMKELGMLEAIGADKKQISFLLLGEAILIGVIFISIGIFLGAGFNEVLSWYSFKDTYKFNGLNITLSIVLVSIIFSFLPMICGVLICNVKLNKRSVIETMNYKNSGNIKNAKDTSNIKNSKKFYNDMASKNIKRTKGKFINTVISLSITIIMFMMINYIVSCVNPMSKDKNIKKPTFIISESGNGIKEESINKIGKLNGVDNAYGVESIYSTIIKVPEDRITMEGKRLIEKRNLEMGIKNEGTENGYALSYEHCGYSDDMINQLKPFVLEGKIDLEELNKTNKIVLVQNLNNNDVSKYALGDKIVISPRKEVMEELKNSNVEKNQPKGRVEPVEYEIAAILDPQKYIVDEMATTRVIMSYNIFEENYGKGSICSVEVYLGDDEYHDEVLKEINNEFDKRNYRIIDKQKVEEGIKKASARISTLLYSFIAILVVISIFNIINIMYMNISSRKKEISMLRAIGMSKDEVKAMVVKETFYYCIYAAIISIPLGTLSTYVFFQLTKRVFISGMVWSLPIGTILSIFIVMALVCLFASLNACKSVLDESIVEGVKAVE</sequence>
<evidence type="ECO:0000259" key="8">
    <source>
        <dbReference type="Pfam" id="PF02687"/>
    </source>
</evidence>
<gene>
    <name evidence="9" type="ORF">SAMN02745196_02591</name>
</gene>
<evidence type="ECO:0000256" key="3">
    <source>
        <dbReference type="ARBA" id="ARBA00022692"/>
    </source>
</evidence>
<feature type="transmembrane region" description="Helical" evidence="7">
    <location>
        <begin position="310"/>
        <end position="334"/>
    </location>
</feature>
<dbReference type="PANTHER" id="PTHR30572">
    <property type="entry name" value="MEMBRANE COMPONENT OF TRANSPORTER-RELATED"/>
    <property type="match status" value="1"/>
</dbReference>
<name>A0A1M5Y257_9CLOT</name>
<dbReference type="GO" id="GO:0022857">
    <property type="term" value="F:transmembrane transporter activity"/>
    <property type="evidence" value="ECO:0007669"/>
    <property type="project" value="TreeGrafter"/>
</dbReference>
<comment type="similarity">
    <text evidence="6">Belongs to the ABC-4 integral membrane protein family.</text>
</comment>
<feature type="domain" description="ABC3 transporter permease C-terminal" evidence="8">
    <location>
        <begin position="716"/>
        <end position="825"/>
    </location>
</feature>
<keyword evidence="2" id="KW-1003">Cell membrane</keyword>
<keyword evidence="3 7" id="KW-0812">Transmembrane</keyword>
<dbReference type="OrthoDB" id="9793166at2"/>
<evidence type="ECO:0000256" key="7">
    <source>
        <dbReference type="SAM" id="Phobius"/>
    </source>
</evidence>
<proteinExistence type="inferred from homology"/>
<protein>
    <submittedName>
        <fullName evidence="9">MacB-like core domain-containing protein</fullName>
    </submittedName>
</protein>
<dbReference type="AlphaFoldDB" id="A0A1M5Y257"/>
<feature type="domain" description="ABC3 transporter permease C-terminal" evidence="8">
    <location>
        <begin position="267"/>
        <end position="377"/>
    </location>
</feature>
<evidence type="ECO:0000256" key="6">
    <source>
        <dbReference type="ARBA" id="ARBA00038076"/>
    </source>
</evidence>
<organism evidence="9 10">
    <name type="scientific">Clostridium collagenovorans DSM 3089</name>
    <dbReference type="NCBI Taxonomy" id="1121306"/>
    <lineage>
        <taxon>Bacteria</taxon>
        <taxon>Bacillati</taxon>
        <taxon>Bacillota</taxon>
        <taxon>Clostridia</taxon>
        <taxon>Eubacteriales</taxon>
        <taxon>Clostridiaceae</taxon>
        <taxon>Clostridium</taxon>
    </lineage>
</organism>
<dbReference type="PANTHER" id="PTHR30572:SF4">
    <property type="entry name" value="ABC TRANSPORTER PERMEASE YTRF"/>
    <property type="match status" value="1"/>
</dbReference>
<dbReference type="RefSeq" id="WP_072832435.1">
    <property type="nucleotide sequence ID" value="NZ_FQXP01000011.1"/>
</dbReference>
<feature type="transmembrane region" description="Helical" evidence="7">
    <location>
        <begin position="20"/>
        <end position="38"/>
    </location>
</feature>
<accession>A0A1M5Y257</accession>
<dbReference type="Pfam" id="PF02687">
    <property type="entry name" value="FtsX"/>
    <property type="match status" value="2"/>
</dbReference>
<dbReference type="InterPro" id="IPR050250">
    <property type="entry name" value="Macrolide_Exporter_MacB"/>
</dbReference>
<evidence type="ECO:0000256" key="5">
    <source>
        <dbReference type="ARBA" id="ARBA00023136"/>
    </source>
</evidence>
<keyword evidence="10" id="KW-1185">Reference proteome</keyword>
<keyword evidence="4 7" id="KW-1133">Transmembrane helix</keyword>
<feature type="transmembrane region" description="Helical" evidence="7">
    <location>
        <begin position="354"/>
        <end position="377"/>
    </location>
</feature>
<evidence type="ECO:0000256" key="1">
    <source>
        <dbReference type="ARBA" id="ARBA00004651"/>
    </source>
</evidence>
<dbReference type="EMBL" id="FQXP01000011">
    <property type="protein sequence ID" value="SHI06092.1"/>
    <property type="molecule type" value="Genomic_DNA"/>
</dbReference>
<feature type="transmembrane region" description="Helical" evidence="7">
    <location>
        <begin position="800"/>
        <end position="824"/>
    </location>
</feature>
<reference evidence="9 10" key="1">
    <citation type="submission" date="2016-11" db="EMBL/GenBank/DDBJ databases">
        <authorList>
            <person name="Jaros S."/>
            <person name="Januszkiewicz K."/>
            <person name="Wedrychowicz H."/>
        </authorList>
    </citation>
    <scope>NUCLEOTIDE SEQUENCE [LARGE SCALE GENOMIC DNA]</scope>
    <source>
        <strain evidence="9 10">DSM 3089</strain>
    </source>
</reference>
<dbReference type="Proteomes" id="UP000184526">
    <property type="component" value="Unassembled WGS sequence"/>
</dbReference>
<feature type="transmembrane region" description="Helical" evidence="7">
    <location>
        <begin position="429"/>
        <end position="450"/>
    </location>
</feature>
<evidence type="ECO:0000313" key="9">
    <source>
        <dbReference type="EMBL" id="SHI06092.1"/>
    </source>
</evidence>
<keyword evidence="5 7" id="KW-0472">Membrane</keyword>
<feature type="transmembrane region" description="Helical" evidence="7">
    <location>
        <begin position="713"/>
        <end position="734"/>
    </location>
</feature>
<feature type="transmembrane region" description="Helical" evidence="7">
    <location>
        <begin position="766"/>
        <end position="788"/>
    </location>
</feature>
<evidence type="ECO:0000313" key="10">
    <source>
        <dbReference type="Proteomes" id="UP000184526"/>
    </source>
</evidence>
<dbReference type="STRING" id="1121306.SAMN02745196_02591"/>
<comment type="subcellular location">
    <subcellularLocation>
        <location evidence="1">Cell membrane</location>
        <topology evidence="1">Multi-pass membrane protein</topology>
    </subcellularLocation>
</comment>
<feature type="transmembrane region" description="Helical" evidence="7">
    <location>
        <begin position="266"/>
        <end position="290"/>
    </location>
</feature>
<dbReference type="InterPro" id="IPR003838">
    <property type="entry name" value="ABC3_permease_C"/>
</dbReference>
<dbReference type="GO" id="GO:0005886">
    <property type="term" value="C:plasma membrane"/>
    <property type="evidence" value="ECO:0007669"/>
    <property type="project" value="UniProtKB-SubCell"/>
</dbReference>
<evidence type="ECO:0000256" key="2">
    <source>
        <dbReference type="ARBA" id="ARBA00022475"/>
    </source>
</evidence>
<evidence type="ECO:0000256" key="4">
    <source>
        <dbReference type="ARBA" id="ARBA00022989"/>
    </source>
</evidence>